<evidence type="ECO:0000256" key="3">
    <source>
        <dbReference type="ARBA" id="ARBA00022741"/>
    </source>
</evidence>
<dbReference type="Pfam" id="PF18072">
    <property type="entry name" value="FGAR-AT_linker"/>
    <property type="match status" value="1"/>
</dbReference>
<dbReference type="CDD" id="cd02203">
    <property type="entry name" value="PurL_repeat1"/>
    <property type="match status" value="1"/>
</dbReference>
<dbReference type="NCBIfam" id="TIGR01857">
    <property type="entry name" value="FGAM-synthase"/>
    <property type="match status" value="1"/>
</dbReference>
<dbReference type="RefSeq" id="WP_070372085.1">
    <property type="nucleotide sequence ID" value="NZ_LKEU01000037.1"/>
</dbReference>
<dbReference type="InterPro" id="IPR041609">
    <property type="entry name" value="PurL_linker"/>
</dbReference>
<dbReference type="PROSITE" id="PS51273">
    <property type="entry name" value="GATASE_TYPE_1"/>
    <property type="match status" value="1"/>
</dbReference>
<dbReference type="Pfam" id="PF02769">
    <property type="entry name" value="AIRS_C"/>
    <property type="match status" value="2"/>
</dbReference>
<dbReference type="InterPro" id="IPR036676">
    <property type="entry name" value="PurM-like_C_sf"/>
</dbReference>
<dbReference type="SUPFAM" id="SSF56042">
    <property type="entry name" value="PurM C-terminal domain-like"/>
    <property type="match status" value="2"/>
</dbReference>
<evidence type="ECO:0000313" key="11">
    <source>
        <dbReference type="Proteomes" id="UP000176244"/>
    </source>
</evidence>
<dbReference type="InterPro" id="IPR036921">
    <property type="entry name" value="PurM-like_N_sf"/>
</dbReference>
<dbReference type="SUPFAM" id="SSF52317">
    <property type="entry name" value="Class I glutamine amidotransferase-like"/>
    <property type="match status" value="1"/>
</dbReference>
<keyword evidence="6" id="KW-0460">Magnesium</keyword>
<dbReference type="InterPro" id="IPR029062">
    <property type="entry name" value="Class_I_gatase-like"/>
</dbReference>
<accession>A0A1F2PEJ3</accession>
<keyword evidence="4" id="KW-0658">Purine biosynthesis</keyword>
<evidence type="ECO:0000259" key="9">
    <source>
        <dbReference type="Pfam" id="PF18072"/>
    </source>
</evidence>
<keyword evidence="3" id="KW-0547">Nucleotide-binding</keyword>
<dbReference type="GO" id="GO:0005524">
    <property type="term" value="F:ATP binding"/>
    <property type="evidence" value="ECO:0007669"/>
    <property type="project" value="UniProtKB-KW"/>
</dbReference>
<dbReference type="InterPro" id="IPR010918">
    <property type="entry name" value="PurM-like_C_dom"/>
</dbReference>
<evidence type="ECO:0000256" key="2">
    <source>
        <dbReference type="ARBA" id="ARBA00022723"/>
    </source>
</evidence>
<organism evidence="10 11">
    <name type="scientific">Acetobacterium wieringae</name>
    <dbReference type="NCBI Taxonomy" id="52694"/>
    <lineage>
        <taxon>Bacteria</taxon>
        <taxon>Bacillati</taxon>
        <taxon>Bacillota</taxon>
        <taxon>Clostridia</taxon>
        <taxon>Eubacteriales</taxon>
        <taxon>Eubacteriaceae</taxon>
        <taxon>Acetobacterium</taxon>
    </lineage>
</organism>
<dbReference type="GO" id="GO:0046872">
    <property type="term" value="F:metal ion binding"/>
    <property type="evidence" value="ECO:0007669"/>
    <property type="project" value="UniProtKB-KW"/>
</dbReference>
<dbReference type="SUPFAM" id="SSF55326">
    <property type="entry name" value="PurM N-terminal domain-like"/>
    <property type="match status" value="2"/>
</dbReference>
<dbReference type="GO" id="GO:0006164">
    <property type="term" value="P:purine nucleotide biosynthetic process"/>
    <property type="evidence" value="ECO:0007669"/>
    <property type="project" value="UniProtKB-KW"/>
</dbReference>
<reference evidence="10 11" key="1">
    <citation type="submission" date="2015-09" db="EMBL/GenBank/DDBJ databases">
        <title>Genome sequence of Acetobacterium wieringae DSM 1911.</title>
        <authorList>
            <person name="Poehlein A."/>
            <person name="Bengelsdorf F.R."/>
            <person name="Schiel-Bengelsdorf B."/>
            <person name="Duerre P."/>
            <person name="Daniel R."/>
        </authorList>
    </citation>
    <scope>NUCLEOTIDE SEQUENCE [LARGE SCALE GENOMIC DNA]</scope>
    <source>
        <strain evidence="10 11">DSM 1911</strain>
    </source>
</reference>
<dbReference type="SMART" id="SM01211">
    <property type="entry name" value="GATase_5"/>
    <property type="match status" value="1"/>
</dbReference>
<feature type="domain" description="PurM-like C-terminal" evidence="8">
    <location>
        <begin position="441"/>
        <end position="592"/>
    </location>
</feature>
<dbReference type="EMBL" id="LKEU01000037">
    <property type="protein sequence ID" value="OFV69683.1"/>
    <property type="molecule type" value="Genomic_DNA"/>
</dbReference>
<keyword evidence="5" id="KW-0067">ATP-binding</keyword>
<evidence type="ECO:0000256" key="5">
    <source>
        <dbReference type="ARBA" id="ARBA00022840"/>
    </source>
</evidence>
<dbReference type="PANTHER" id="PTHR10099">
    <property type="entry name" value="PHOSPHORIBOSYLFORMYLGLYCINAMIDINE SYNTHASE"/>
    <property type="match status" value="1"/>
</dbReference>
<dbReference type="Pfam" id="PF13507">
    <property type="entry name" value="GATase_5"/>
    <property type="match status" value="1"/>
</dbReference>
<dbReference type="GO" id="GO:0005737">
    <property type="term" value="C:cytoplasm"/>
    <property type="evidence" value="ECO:0007669"/>
    <property type="project" value="TreeGrafter"/>
</dbReference>
<protein>
    <submittedName>
        <fullName evidence="10">Phosphoribosylformylglycinamidine synthase</fullName>
        <ecNumber evidence="10">6.3.5.3</ecNumber>
    </submittedName>
</protein>
<evidence type="ECO:0000256" key="7">
    <source>
        <dbReference type="SAM" id="MobiDB-lite"/>
    </source>
</evidence>
<feature type="domain" description="PurM-like C-terminal" evidence="8">
    <location>
        <begin position="838"/>
        <end position="900"/>
    </location>
</feature>
<evidence type="ECO:0000256" key="4">
    <source>
        <dbReference type="ARBA" id="ARBA00022755"/>
    </source>
</evidence>
<proteinExistence type="predicted"/>
<dbReference type="CDD" id="cd02204">
    <property type="entry name" value="PurL_repeat2"/>
    <property type="match status" value="1"/>
</dbReference>
<dbReference type="PANTHER" id="PTHR10099:SF1">
    <property type="entry name" value="PHOSPHORIBOSYLFORMYLGLYCINAMIDINE SYNTHASE"/>
    <property type="match status" value="1"/>
</dbReference>
<comment type="caution">
    <text evidence="10">The sequence shown here is derived from an EMBL/GenBank/DDBJ whole genome shotgun (WGS) entry which is preliminary data.</text>
</comment>
<dbReference type="STRING" id="52694.ACWI_28210"/>
<dbReference type="GO" id="GO:0004642">
    <property type="term" value="F:phosphoribosylformylglycinamidine synthase activity"/>
    <property type="evidence" value="ECO:0007669"/>
    <property type="project" value="UniProtKB-EC"/>
</dbReference>
<gene>
    <name evidence="10" type="primary">purL</name>
    <name evidence="10" type="ORF">ACWI_28210</name>
</gene>
<keyword evidence="1 10" id="KW-0436">Ligase</keyword>
<dbReference type="InterPro" id="IPR010141">
    <property type="entry name" value="FGAM_synthase"/>
</dbReference>
<evidence type="ECO:0000259" key="8">
    <source>
        <dbReference type="Pfam" id="PF02769"/>
    </source>
</evidence>
<evidence type="ECO:0000256" key="6">
    <source>
        <dbReference type="ARBA" id="ARBA00022842"/>
    </source>
</evidence>
<feature type="region of interest" description="Disordered" evidence="7">
    <location>
        <begin position="456"/>
        <end position="480"/>
    </location>
</feature>
<dbReference type="Gene3D" id="3.90.650.10">
    <property type="entry name" value="PurM-like C-terminal domain"/>
    <property type="match status" value="2"/>
</dbReference>
<dbReference type="Gene3D" id="3.40.50.880">
    <property type="match status" value="1"/>
</dbReference>
<evidence type="ECO:0000313" key="10">
    <source>
        <dbReference type="EMBL" id="OFV69683.1"/>
    </source>
</evidence>
<keyword evidence="2" id="KW-0479">Metal-binding</keyword>
<evidence type="ECO:0000256" key="1">
    <source>
        <dbReference type="ARBA" id="ARBA00022598"/>
    </source>
</evidence>
<feature type="domain" description="Phosphoribosylformylglycinamidine synthase linker" evidence="9">
    <location>
        <begin position="178"/>
        <end position="226"/>
    </location>
</feature>
<dbReference type="AlphaFoldDB" id="A0A1F2PEJ3"/>
<dbReference type="FunFam" id="3.30.1330.10:FF:000013">
    <property type="entry name" value="Phosphoribosylformylglycinamidine synthase"/>
    <property type="match status" value="1"/>
</dbReference>
<dbReference type="Proteomes" id="UP000176244">
    <property type="component" value="Unassembled WGS sequence"/>
</dbReference>
<name>A0A1F2PEJ3_9FIRM</name>
<dbReference type="Gene3D" id="3.30.1330.10">
    <property type="entry name" value="PurM-like, N-terminal domain"/>
    <property type="match status" value="2"/>
</dbReference>
<dbReference type="OrthoDB" id="9804441at2"/>
<sequence>MIKRIFVEKKDEFEVEAKSLTHTFQRILKIQKLESMRIVYRYDVQDVADELFDQIISTILSEPNVDQVFEDCLETRVDEKIFGISYLPGQYDQHADSAIQCIQIVSGERALVKVAKIVVLTGELTQNEFESIKHYMINPVDSQEASLEPFTTLADEVREPNDIKPLDRFITLNGDQLEAFRLDHGFAMTTEDIIFVQNYFNKEEQRNPTITELKVIDTYWSDHCRHTTFLTQIKQVQFLGDDPISQAMKRAYADYCQARTDLYGENSERPMSLMDLAVIGTKALKKAGRIPDLDESEEINACSINMVVDHDGVDEEWLLMFKNETHNHPTEIEPFGGAATCLGGAIRDPLSGRSYVYQAMRVTGAWDPRAAIEDTLPGKLPQRKISTEAAHGYSSYGNQIGLATGQVTEVYDPGFLAKRMEVGAVIAAAPKENVIRERPAPGDVVLLVGGRTGRDGCGGATGSSKAHTEESILESGAEVQKGNPVEERKIQRLFRSKELANLIKRCNDFGAGGVSVAIGELADSLEIDLDKVPKKYEGLDGTELAISESQERMAVVVDPKDVDTFISMGKAENLEITPVAVVTDSGRLIMKWRGAEILNISRSFLETNGAPQFIDVVVESPIEIDSAIKTADQDPKKDEQFDFINQMKETLKDLNVASQRGMVEMFDSTIGAGTVAMPYGGKNALSPMDGMIAKIPMIHGDTTTCSMMTFGYNPTIAKSSPFLGGMMGVLESLSKLVAMGGDYKKARLSFQEYFERLGKEPIKWGRPFAALLGAHQVQTAMGTPAIGGKDSMSGSFGELTVPPTLISFAVVTTHVESVITSELKSSESLLQLFSLPLDKNGVPDLVAVKAVYDVIIKANREGKILSAKTIGYGGLAEAVTKMAFGNGIGVDINDRIDPAFLFKPLYGSILIESFEILEGSTPIGKTTDNNKIVFGSDAIAINELIEVWEAPLRSVYPEKAEISGAVETLSFKVTPIVYHKDKLAKPQVFIPVFPGTNCEYDSVKAFENAGAKAVTTIFRNQSAQDIINSIDEMAAQIRASQMIMIPGGFSAGDQPNGSGKFIASVFRNPKMMDAVMDLLNNRDGLVLGICNGFQALIKLGLVPNGEICEITEEMPTLTFNTIGRHVSTIPMTRISSNLSPWLANTKVGDIHRMPMSHGEGRFVASDAVLKILIENGQIATQYVDFEGAATLDGRFNPNGSVYAVEGITSQDGRVLGKMGHSERIGKNLYKNIPGNMDQQIFKAGVNYFK</sequence>
<dbReference type="EC" id="6.3.5.3" evidence="10"/>